<dbReference type="AlphaFoldDB" id="A0A5C6E3R7"/>
<sequence length="135" mass="15317">MRVTIRPRVNFFEMVGRLRGLAEPCRYPTQEWTAMSEHSVIIRFKYESTNLKALHDLEDQLSEAIEEAGEGECDGHDITPDMRDATIYLYGPDAELLYVAAKQVLQQSDCVKRAVATLRFGPAEDGVPERVETLE</sequence>
<name>A0A5C6E3R7_9BACT</name>
<accession>A0A5C6E3R7</accession>
<reference evidence="1 2" key="1">
    <citation type="submission" date="2019-02" db="EMBL/GenBank/DDBJ databases">
        <title>Deep-cultivation of Planctomycetes and their phenomic and genomic characterization uncovers novel biology.</title>
        <authorList>
            <person name="Wiegand S."/>
            <person name="Jogler M."/>
            <person name="Boedeker C."/>
            <person name="Pinto D."/>
            <person name="Vollmers J."/>
            <person name="Rivas-Marin E."/>
            <person name="Kohn T."/>
            <person name="Peeters S.H."/>
            <person name="Heuer A."/>
            <person name="Rast P."/>
            <person name="Oberbeckmann S."/>
            <person name="Bunk B."/>
            <person name="Jeske O."/>
            <person name="Meyerdierks A."/>
            <person name="Storesund J.E."/>
            <person name="Kallscheuer N."/>
            <person name="Luecker S."/>
            <person name="Lage O.M."/>
            <person name="Pohl T."/>
            <person name="Merkel B.J."/>
            <person name="Hornburger P."/>
            <person name="Mueller R.-W."/>
            <person name="Bruemmer F."/>
            <person name="Labrenz M."/>
            <person name="Spormann A.M."/>
            <person name="Op Den Camp H."/>
            <person name="Overmann J."/>
            <person name="Amann R."/>
            <person name="Jetten M.S.M."/>
            <person name="Mascher T."/>
            <person name="Medema M.H."/>
            <person name="Devos D.P."/>
            <person name="Kaster A.-K."/>
            <person name="Ovreas L."/>
            <person name="Rohde M."/>
            <person name="Galperin M.Y."/>
            <person name="Jogler C."/>
        </authorList>
    </citation>
    <scope>NUCLEOTIDE SEQUENCE [LARGE SCALE GENOMIC DNA]</scope>
    <source>
        <strain evidence="1 2">Q31b</strain>
    </source>
</reference>
<comment type="caution">
    <text evidence="1">The sequence shown here is derived from an EMBL/GenBank/DDBJ whole genome shotgun (WGS) entry which is preliminary data.</text>
</comment>
<organism evidence="1 2">
    <name type="scientific">Novipirellula aureliae</name>
    <dbReference type="NCBI Taxonomy" id="2527966"/>
    <lineage>
        <taxon>Bacteria</taxon>
        <taxon>Pseudomonadati</taxon>
        <taxon>Planctomycetota</taxon>
        <taxon>Planctomycetia</taxon>
        <taxon>Pirellulales</taxon>
        <taxon>Pirellulaceae</taxon>
        <taxon>Novipirellula</taxon>
    </lineage>
</organism>
<keyword evidence="2" id="KW-1185">Reference proteome</keyword>
<evidence type="ECO:0000313" key="1">
    <source>
        <dbReference type="EMBL" id="TWU43542.1"/>
    </source>
</evidence>
<protein>
    <submittedName>
        <fullName evidence="1">Uncharacterized protein</fullName>
    </submittedName>
</protein>
<dbReference type="EMBL" id="SJPY01000003">
    <property type="protein sequence ID" value="TWU43542.1"/>
    <property type="molecule type" value="Genomic_DNA"/>
</dbReference>
<gene>
    <name evidence="1" type="ORF">Q31b_25830</name>
</gene>
<proteinExistence type="predicted"/>
<evidence type="ECO:0000313" key="2">
    <source>
        <dbReference type="Proteomes" id="UP000315471"/>
    </source>
</evidence>
<dbReference type="Proteomes" id="UP000315471">
    <property type="component" value="Unassembled WGS sequence"/>
</dbReference>